<accession>A0A9X2MQA5</accession>
<dbReference type="GO" id="GO:0042597">
    <property type="term" value="C:periplasmic space"/>
    <property type="evidence" value="ECO:0007669"/>
    <property type="project" value="InterPro"/>
</dbReference>
<dbReference type="RefSeq" id="WP_257444526.1">
    <property type="nucleotide sequence ID" value="NZ_JANIPJ010000004.1"/>
</dbReference>
<keyword evidence="1" id="KW-0732">Signal</keyword>
<protein>
    <submittedName>
        <fullName evidence="4">Alginate lyase family protein</fullName>
    </submittedName>
</protein>
<dbReference type="GO" id="GO:0016829">
    <property type="term" value="F:lyase activity"/>
    <property type="evidence" value="ECO:0007669"/>
    <property type="project" value="UniProtKB-KW"/>
</dbReference>
<reference evidence="4" key="1">
    <citation type="submission" date="2022-08" db="EMBL/GenBank/DDBJ databases">
        <title>The genomic sequence of strain Paenibacillus sp. SCIV0701.</title>
        <authorList>
            <person name="Zhao H."/>
        </authorList>
    </citation>
    <scope>NUCLEOTIDE SEQUENCE</scope>
    <source>
        <strain evidence="4">SCIV0701</strain>
    </source>
</reference>
<keyword evidence="2 4" id="KW-0456">Lyase</keyword>
<dbReference type="Pfam" id="PF05426">
    <property type="entry name" value="Alginate_lyase"/>
    <property type="match status" value="1"/>
</dbReference>
<feature type="domain" description="Alginate lyase" evidence="3">
    <location>
        <begin position="42"/>
        <end position="254"/>
    </location>
</feature>
<comment type="caution">
    <text evidence="4">The sequence shown here is derived from an EMBL/GenBank/DDBJ whole genome shotgun (WGS) entry which is preliminary data.</text>
</comment>
<evidence type="ECO:0000259" key="3">
    <source>
        <dbReference type="Pfam" id="PF05426"/>
    </source>
</evidence>
<dbReference type="SUPFAM" id="SSF48230">
    <property type="entry name" value="Chondroitin AC/alginate lyase"/>
    <property type="match status" value="1"/>
</dbReference>
<dbReference type="EMBL" id="JANIPJ010000004">
    <property type="protein sequence ID" value="MCR2803898.1"/>
    <property type="molecule type" value="Genomic_DNA"/>
</dbReference>
<dbReference type="InterPro" id="IPR008929">
    <property type="entry name" value="Chondroitin_lyas"/>
</dbReference>
<evidence type="ECO:0000313" key="4">
    <source>
        <dbReference type="EMBL" id="MCR2803898.1"/>
    </source>
</evidence>
<evidence type="ECO:0000256" key="1">
    <source>
        <dbReference type="ARBA" id="ARBA00022729"/>
    </source>
</evidence>
<name>A0A9X2MQA5_9BACL</name>
<proteinExistence type="predicted"/>
<sequence>MNSHSPTARDHLLRLADESLSAPCHAVSVWTIPGFYFDAAGHQAAKRLMEADAQAAYATALAFRMTGEPAYADKAVELIDGWASVNRGLAGLDGPLVSAYLGVGFIQAALMIDAYEGWQRVTRERFIRWMTSVCLPAWEGIPLRNNWQSWGLYARLSLFRLVGDHSRLADGAERLKEHIDESLARSGFLPEETLRGTKSVWYHYFALAPLTAAAKQVLDVTGEDLFRWISPSGNTIKKALDTLLHYVDGRADEWPYDKGQEVPSPLSAETWPLDLFEAMACMYGEPAYERFVAPHRPIMGHINRNNGYFQSYAWVFPALRLQVEGIAYRSRDDR</sequence>
<dbReference type="AlphaFoldDB" id="A0A9X2MQA5"/>
<evidence type="ECO:0000313" key="5">
    <source>
        <dbReference type="Proteomes" id="UP001141950"/>
    </source>
</evidence>
<dbReference type="Gene3D" id="1.50.10.100">
    <property type="entry name" value="Chondroitin AC/alginate lyase"/>
    <property type="match status" value="1"/>
</dbReference>
<gene>
    <name evidence="4" type="ORF">NQZ67_08380</name>
</gene>
<dbReference type="Proteomes" id="UP001141950">
    <property type="component" value="Unassembled WGS sequence"/>
</dbReference>
<evidence type="ECO:0000256" key="2">
    <source>
        <dbReference type="ARBA" id="ARBA00023239"/>
    </source>
</evidence>
<keyword evidence="5" id="KW-1185">Reference proteome</keyword>
<organism evidence="4 5">
    <name type="scientific">Paenibacillus soyae</name>
    <dbReference type="NCBI Taxonomy" id="2969249"/>
    <lineage>
        <taxon>Bacteria</taxon>
        <taxon>Bacillati</taxon>
        <taxon>Bacillota</taxon>
        <taxon>Bacilli</taxon>
        <taxon>Bacillales</taxon>
        <taxon>Paenibacillaceae</taxon>
        <taxon>Paenibacillus</taxon>
    </lineage>
</organism>
<dbReference type="InterPro" id="IPR008397">
    <property type="entry name" value="Alginate_lyase_dom"/>
</dbReference>